<comment type="caution">
    <text evidence="2">The sequence shown here is derived from an EMBL/GenBank/DDBJ whole genome shotgun (WGS) entry which is preliminary data.</text>
</comment>
<keyword evidence="3" id="KW-1185">Reference proteome</keyword>
<name>A0ABD0YIW0_9HEMI</name>
<dbReference type="AlphaFoldDB" id="A0ABD0YIW0"/>
<gene>
    <name evidence="2" type="ORF">AAG570_010849</name>
</gene>
<evidence type="ECO:0000313" key="3">
    <source>
        <dbReference type="Proteomes" id="UP001558652"/>
    </source>
</evidence>
<feature type="compositionally biased region" description="Low complexity" evidence="1">
    <location>
        <begin position="95"/>
        <end position="106"/>
    </location>
</feature>
<protein>
    <submittedName>
        <fullName evidence="2">Uncharacterized protein</fullName>
    </submittedName>
</protein>
<evidence type="ECO:0000313" key="2">
    <source>
        <dbReference type="EMBL" id="KAL1131231.1"/>
    </source>
</evidence>
<evidence type="ECO:0000256" key="1">
    <source>
        <dbReference type="SAM" id="MobiDB-lite"/>
    </source>
</evidence>
<reference evidence="2 3" key="1">
    <citation type="submission" date="2024-07" db="EMBL/GenBank/DDBJ databases">
        <title>Chromosome-level genome assembly of the water stick insect Ranatra chinensis (Heteroptera: Nepidae).</title>
        <authorList>
            <person name="Liu X."/>
        </authorList>
    </citation>
    <scope>NUCLEOTIDE SEQUENCE [LARGE SCALE GENOMIC DNA]</scope>
    <source>
        <strain evidence="2">Cailab_2021Rc</strain>
        <tissue evidence="2">Muscle</tissue>
    </source>
</reference>
<feature type="region of interest" description="Disordered" evidence="1">
    <location>
        <begin position="87"/>
        <end position="106"/>
    </location>
</feature>
<accession>A0ABD0YIW0</accession>
<proteinExistence type="predicted"/>
<sequence>MIGPLKFPGSARIDFLPTGESNPGTRELALGLDELGKGDAVILEVAVRGRLLGDLLHPDCAGGRAAECHRKSRKLLPVLMSPADGHFRHWGQRLPPSTSSAPITPI</sequence>
<dbReference type="Proteomes" id="UP001558652">
    <property type="component" value="Unassembled WGS sequence"/>
</dbReference>
<organism evidence="2 3">
    <name type="scientific">Ranatra chinensis</name>
    <dbReference type="NCBI Taxonomy" id="642074"/>
    <lineage>
        <taxon>Eukaryota</taxon>
        <taxon>Metazoa</taxon>
        <taxon>Ecdysozoa</taxon>
        <taxon>Arthropoda</taxon>
        <taxon>Hexapoda</taxon>
        <taxon>Insecta</taxon>
        <taxon>Pterygota</taxon>
        <taxon>Neoptera</taxon>
        <taxon>Paraneoptera</taxon>
        <taxon>Hemiptera</taxon>
        <taxon>Heteroptera</taxon>
        <taxon>Panheteroptera</taxon>
        <taxon>Nepomorpha</taxon>
        <taxon>Nepidae</taxon>
        <taxon>Ranatrinae</taxon>
        <taxon>Ranatra</taxon>
    </lineage>
</organism>
<dbReference type="EMBL" id="JBFDAA010000006">
    <property type="protein sequence ID" value="KAL1131231.1"/>
    <property type="molecule type" value="Genomic_DNA"/>
</dbReference>